<organism evidence="2 3">
    <name type="scientific">Kineococcus aurantiacus</name>
    <dbReference type="NCBI Taxonomy" id="37633"/>
    <lineage>
        <taxon>Bacteria</taxon>
        <taxon>Bacillati</taxon>
        <taxon>Actinomycetota</taxon>
        <taxon>Actinomycetes</taxon>
        <taxon>Kineosporiales</taxon>
        <taxon>Kineosporiaceae</taxon>
        <taxon>Kineococcus</taxon>
    </lineage>
</organism>
<accession>A0A7Y9J0K5</accession>
<protein>
    <submittedName>
        <fullName evidence="2">Dipeptidyl aminopeptidase/acylaminoacyl peptidase</fullName>
    </submittedName>
</protein>
<gene>
    <name evidence="2" type="ORF">BJ968_001927</name>
</gene>
<sequence length="414" mass="42058">MSSRRLPLVVAFCVLLVGVATVLAFAALPSHRRAAARATVPQELPGPSRMTAALATNPVGRALVLYRQGTGPMVGDLPRTVVVGDDGGTVRRLTTGTVTTRPPARAARPVPVSLSPDGRTVAVGTRRTTTGGSEVALVDVGTGQTREHVVPGAPGVVPLAWSPDSRRLAYVGADATTADPAGPLFVFDVGTRRATAVPGAGDVAAAAFSPDGSRLALQAPGADVLRVVDPATGAGDDLPVPAGETLSGGAAWSPDGQLIAVSDAGRRLDFVPTAPGRSAPPPVTGRGDVLGWLSGDVVVHEAATGGVSGGEPGLVRVERTDVRTSASSSFFAVPTGAGGYAVSDLSLATALLPRAVPVASVDVDRGPWPLPLRITLVVGAALLSLPATVGLRRRHEEFQRLSAVPEWARDPSRG</sequence>
<evidence type="ECO:0000313" key="3">
    <source>
        <dbReference type="Proteomes" id="UP000521922"/>
    </source>
</evidence>
<dbReference type="InterPro" id="IPR011042">
    <property type="entry name" value="6-blade_b-propeller_TolB-like"/>
</dbReference>
<keyword evidence="2" id="KW-0031">Aminopeptidase</keyword>
<dbReference type="RefSeq" id="WP_179751323.1">
    <property type="nucleotide sequence ID" value="NZ_BAAAGN010000022.1"/>
</dbReference>
<proteinExistence type="predicted"/>
<keyword evidence="2" id="KW-0378">Hydrolase</keyword>
<keyword evidence="3" id="KW-1185">Reference proteome</keyword>
<dbReference type="Gene3D" id="2.120.10.30">
    <property type="entry name" value="TolB, C-terminal domain"/>
    <property type="match status" value="1"/>
</dbReference>
<dbReference type="AlphaFoldDB" id="A0A7Y9J0K5"/>
<dbReference type="SUPFAM" id="SSF82171">
    <property type="entry name" value="DPP6 N-terminal domain-like"/>
    <property type="match status" value="1"/>
</dbReference>
<feature type="region of interest" description="Disordered" evidence="1">
    <location>
        <begin position="100"/>
        <end position="129"/>
    </location>
</feature>
<dbReference type="Proteomes" id="UP000521922">
    <property type="component" value="Unassembled WGS sequence"/>
</dbReference>
<evidence type="ECO:0000256" key="1">
    <source>
        <dbReference type="SAM" id="MobiDB-lite"/>
    </source>
</evidence>
<dbReference type="EMBL" id="JACCBB010000001">
    <property type="protein sequence ID" value="NYD22387.1"/>
    <property type="molecule type" value="Genomic_DNA"/>
</dbReference>
<name>A0A7Y9J0K5_9ACTN</name>
<keyword evidence="2" id="KW-0645">Protease</keyword>
<evidence type="ECO:0000313" key="2">
    <source>
        <dbReference type="EMBL" id="NYD22387.1"/>
    </source>
</evidence>
<comment type="caution">
    <text evidence="2">The sequence shown here is derived from an EMBL/GenBank/DDBJ whole genome shotgun (WGS) entry which is preliminary data.</text>
</comment>
<reference evidence="2 3" key="1">
    <citation type="submission" date="2020-07" db="EMBL/GenBank/DDBJ databases">
        <title>Sequencing the genomes of 1000 actinobacteria strains.</title>
        <authorList>
            <person name="Klenk H.-P."/>
        </authorList>
    </citation>
    <scope>NUCLEOTIDE SEQUENCE [LARGE SCALE GENOMIC DNA]</scope>
    <source>
        <strain evidence="2 3">DSM 7487</strain>
    </source>
</reference>
<dbReference type="GO" id="GO:0004177">
    <property type="term" value="F:aminopeptidase activity"/>
    <property type="evidence" value="ECO:0007669"/>
    <property type="project" value="UniProtKB-KW"/>
</dbReference>